<feature type="compositionally biased region" description="Low complexity" evidence="1">
    <location>
        <begin position="293"/>
        <end position="308"/>
    </location>
</feature>
<feature type="compositionally biased region" description="Basic and acidic residues" evidence="1">
    <location>
        <begin position="189"/>
        <end position="217"/>
    </location>
</feature>
<evidence type="ECO:0000256" key="1">
    <source>
        <dbReference type="SAM" id="MobiDB-lite"/>
    </source>
</evidence>
<organism evidence="2 3">
    <name type="scientific">Vanrija pseudolonga</name>
    <dbReference type="NCBI Taxonomy" id="143232"/>
    <lineage>
        <taxon>Eukaryota</taxon>
        <taxon>Fungi</taxon>
        <taxon>Dikarya</taxon>
        <taxon>Basidiomycota</taxon>
        <taxon>Agaricomycotina</taxon>
        <taxon>Tremellomycetes</taxon>
        <taxon>Trichosporonales</taxon>
        <taxon>Trichosporonaceae</taxon>
        <taxon>Vanrija</taxon>
    </lineage>
</organism>
<protein>
    <submittedName>
        <fullName evidence="2">Uncharacterized protein</fullName>
    </submittedName>
</protein>
<feature type="compositionally biased region" description="Basic and acidic residues" evidence="1">
    <location>
        <begin position="18"/>
        <end position="30"/>
    </location>
</feature>
<accession>A0AAF0YFM9</accession>
<dbReference type="GeneID" id="87812155"/>
<reference evidence="2" key="1">
    <citation type="submission" date="2023-10" db="EMBL/GenBank/DDBJ databases">
        <authorList>
            <person name="Noh H."/>
        </authorList>
    </citation>
    <scope>NUCLEOTIDE SEQUENCE</scope>
    <source>
        <strain evidence="2">DUCC4014</strain>
    </source>
</reference>
<name>A0AAF0YFM9_9TREE</name>
<keyword evidence="3" id="KW-1185">Reference proteome</keyword>
<dbReference type="RefSeq" id="XP_062631518.1">
    <property type="nucleotide sequence ID" value="XM_062775534.1"/>
</dbReference>
<feature type="region of interest" description="Disordered" evidence="1">
    <location>
        <begin position="1"/>
        <end position="39"/>
    </location>
</feature>
<gene>
    <name evidence="2" type="ORF">LOC62_07G008991</name>
</gene>
<feature type="region of interest" description="Disordered" evidence="1">
    <location>
        <begin position="239"/>
        <end position="371"/>
    </location>
</feature>
<feature type="compositionally biased region" description="Acidic residues" evidence="1">
    <location>
        <begin position="130"/>
        <end position="158"/>
    </location>
</feature>
<proteinExistence type="predicted"/>
<dbReference type="Proteomes" id="UP000827549">
    <property type="component" value="Chromosome 7"/>
</dbReference>
<dbReference type="AlphaFoldDB" id="A0AAF0YFM9"/>
<feature type="compositionally biased region" description="Acidic residues" evidence="1">
    <location>
        <begin position="243"/>
        <end position="254"/>
    </location>
</feature>
<feature type="region of interest" description="Disordered" evidence="1">
    <location>
        <begin position="130"/>
        <end position="222"/>
    </location>
</feature>
<evidence type="ECO:0000313" key="3">
    <source>
        <dbReference type="Proteomes" id="UP000827549"/>
    </source>
</evidence>
<feature type="compositionally biased region" description="Low complexity" evidence="1">
    <location>
        <begin position="319"/>
        <end position="348"/>
    </location>
</feature>
<evidence type="ECO:0000313" key="2">
    <source>
        <dbReference type="EMBL" id="WOO85492.1"/>
    </source>
</evidence>
<feature type="compositionally biased region" description="Basic and acidic residues" evidence="1">
    <location>
        <begin position="255"/>
        <end position="273"/>
    </location>
</feature>
<sequence length="400" mass="43279">MPVSINKRGTKPKPNPKPKVEPKAKAKAEPSRATSPPAQLQLDKSLVLKIIVAKLEATKTADWHALSVSLAASEGKTKGGKKKAAAGEMTGTQIHSMYHNVIFPALKNGRALWVDEPTEDELDILYDEVEEGEVEEGEGGDDVEMEEGEDPAEEEEEPMTSVTGDTVDDEVVAEEKPSLTPAPEEGDADEVKTEQTDEVKTEHTDDVKDEDRDAIKVDDDEEYFEESQVKVLRRTRMVKAEPTEESDHDDEVEVAEVKPEVETSDYTKSKADDGAQTNTCSRTTSPPPRARTRATISISRTRTTSTSRTRTRTTRQLRGSAAAATKTTATKTAATKASATNASATKAGGTKRKASSSFEGAPTRTKISLSSRSKRSATLCETCWCPLKTGEVTTCGSCAE</sequence>
<dbReference type="EMBL" id="CP086720">
    <property type="protein sequence ID" value="WOO85492.1"/>
    <property type="molecule type" value="Genomic_DNA"/>
</dbReference>